<reference evidence="2 3" key="1">
    <citation type="journal article" date="2012" name="Genome Biol.">
        <title>Genome and low-iron response of an oceanic diatom adapted to chronic iron limitation.</title>
        <authorList>
            <person name="Lommer M."/>
            <person name="Specht M."/>
            <person name="Roy A.S."/>
            <person name="Kraemer L."/>
            <person name="Andreson R."/>
            <person name="Gutowska M.A."/>
            <person name="Wolf J."/>
            <person name="Bergner S.V."/>
            <person name="Schilhabel M.B."/>
            <person name="Klostermeier U.C."/>
            <person name="Beiko R.G."/>
            <person name="Rosenstiel P."/>
            <person name="Hippler M."/>
            <person name="Laroche J."/>
        </authorList>
    </citation>
    <scope>NUCLEOTIDE SEQUENCE [LARGE SCALE GENOMIC DNA]</scope>
    <source>
        <strain evidence="2 3">CCMP1005</strain>
    </source>
</reference>
<evidence type="ECO:0000313" key="2">
    <source>
        <dbReference type="EMBL" id="EJK57861.1"/>
    </source>
</evidence>
<dbReference type="AlphaFoldDB" id="K0SA84"/>
<dbReference type="Proteomes" id="UP000266841">
    <property type="component" value="Unassembled WGS sequence"/>
</dbReference>
<name>K0SA84_THAOC</name>
<feature type="region of interest" description="Disordered" evidence="1">
    <location>
        <begin position="1"/>
        <end position="22"/>
    </location>
</feature>
<proteinExistence type="predicted"/>
<feature type="compositionally biased region" description="Low complexity" evidence="1">
    <location>
        <begin position="1"/>
        <end position="10"/>
    </location>
</feature>
<sequence>GSSPSNSSGRSRSEELMFGRQTKKVSRVAGAMRGDIARHRFTASLPPLAADYCREDLQTNDSNDIGQETFRETKELLRRSSRAKRNDSNVQTIQMYTDDAESLGDSPAELRKLCADESYESFEDSPADLCESFPLLPTFDGEA</sequence>
<accession>K0SA84</accession>
<dbReference type="EMBL" id="AGNL01026852">
    <property type="protein sequence ID" value="EJK57861.1"/>
    <property type="molecule type" value="Genomic_DNA"/>
</dbReference>
<evidence type="ECO:0000313" key="3">
    <source>
        <dbReference type="Proteomes" id="UP000266841"/>
    </source>
</evidence>
<comment type="caution">
    <text evidence="2">The sequence shown here is derived from an EMBL/GenBank/DDBJ whole genome shotgun (WGS) entry which is preliminary data.</text>
</comment>
<feature type="non-terminal residue" evidence="2">
    <location>
        <position position="1"/>
    </location>
</feature>
<gene>
    <name evidence="2" type="ORF">THAOC_22055</name>
</gene>
<protein>
    <submittedName>
        <fullName evidence="2">Uncharacterized protein</fullName>
    </submittedName>
</protein>
<organism evidence="2 3">
    <name type="scientific">Thalassiosira oceanica</name>
    <name type="common">Marine diatom</name>
    <dbReference type="NCBI Taxonomy" id="159749"/>
    <lineage>
        <taxon>Eukaryota</taxon>
        <taxon>Sar</taxon>
        <taxon>Stramenopiles</taxon>
        <taxon>Ochrophyta</taxon>
        <taxon>Bacillariophyta</taxon>
        <taxon>Coscinodiscophyceae</taxon>
        <taxon>Thalassiosirophycidae</taxon>
        <taxon>Thalassiosirales</taxon>
        <taxon>Thalassiosiraceae</taxon>
        <taxon>Thalassiosira</taxon>
    </lineage>
</organism>
<evidence type="ECO:0000256" key="1">
    <source>
        <dbReference type="SAM" id="MobiDB-lite"/>
    </source>
</evidence>
<keyword evidence="3" id="KW-1185">Reference proteome</keyword>